<dbReference type="AlphaFoldDB" id="A0A9N9AKE8"/>
<sequence length="74" mass="8398">MRSKYFIFIAFSASSIFLRAIDCFHLREKVVIQLEIVDSFGISSKLISPSCLRRNNSSRISLADIFCLELAVPI</sequence>
<dbReference type="EMBL" id="CAJVPQ010001137">
    <property type="protein sequence ID" value="CAG8534129.1"/>
    <property type="molecule type" value="Genomic_DNA"/>
</dbReference>
<proteinExistence type="predicted"/>
<evidence type="ECO:0000313" key="2">
    <source>
        <dbReference type="EMBL" id="CAG8534129.1"/>
    </source>
</evidence>
<keyword evidence="1" id="KW-0732">Signal</keyword>
<name>A0A9N9AKE8_9GLOM</name>
<dbReference type="Proteomes" id="UP000789570">
    <property type="component" value="Unassembled WGS sequence"/>
</dbReference>
<evidence type="ECO:0000256" key="1">
    <source>
        <dbReference type="SAM" id="SignalP"/>
    </source>
</evidence>
<feature type="signal peptide" evidence="1">
    <location>
        <begin position="1"/>
        <end position="20"/>
    </location>
</feature>
<keyword evidence="3" id="KW-1185">Reference proteome</keyword>
<organism evidence="2 3">
    <name type="scientific">Funneliformis caledonium</name>
    <dbReference type="NCBI Taxonomy" id="1117310"/>
    <lineage>
        <taxon>Eukaryota</taxon>
        <taxon>Fungi</taxon>
        <taxon>Fungi incertae sedis</taxon>
        <taxon>Mucoromycota</taxon>
        <taxon>Glomeromycotina</taxon>
        <taxon>Glomeromycetes</taxon>
        <taxon>Glomerales</taxon>
        <taxon>Glomeraceae</taxon>
        <taxon>Funneliformis</taxon>
    </lineage>
</organism>
<gene>
    <name evidence="2" type="ORF">FCALED_LOCUS5319</name>
</gene>
<evidence type="ECO:0000313" key="3">
    <source>
        <dbReference type="Proteomes" id="UP000789570"/>
    </source>
</evidence>
<feature type="chain" id="PRO_5040270537" evidence="1">
    <location>
        <begin position="21"/>
        <end position="74"/>
    </location>
</feature>
<accession>A0A9N9AKE8</accession>
<comment type="caution">
    <text evidence="2">The sequence shown here is derived from an EMBL/GenBank/DDBJ whole genome shotgun (WGS) entry which is preliminary data.</text>
</comment>
<protein>
    <submittedName>
        <fullName evidence="2">1175_t:CDS:1</fullName>
    </submittedName>
</protein>
<reference evidence="2" key="1">
    <citation type="submission" date="2021-06" db="EMBL/GenBank/DDBJ databases">
        <authorList>
            <person name="Kallberg Y."/>
            <person name="Tangrot J."/>
            <person name="Rosling A."/>
        </authorList>
    </citation>
    <scope>NUCLEOTIDE SEQUENCE</scope>
    <source>
        <strain evidence="2">UK204</strain>
    </source>
</reference>